<organism evidence="1 2">
    <name type="scientific">Anabarilius grahami</name>
    <name type="common">Kanglang fish</name>
    <name type="synonym">Barilius grahami</name>
    <dbReference type="NCBI Taxonomy" id="495550"/>
    <lineage>
        <taxon>Eukaryota</taxon>
        <taxon>Metazoa</taxon>
        <taxon>Chordata</taxon>
        <taxon>Craniata</taxon>
        <taxon>Vertebrata</taxon>
        <taxon>Euteleostomi</taxon>
        <taxon>Actinopterygii</taxon>
        <taxon>Neopterygii</taxon>
        <taxon>Teleostei</taxon>
        <taxon>Ostariophysi</taxon>
        <taxon>Cypriniformes</taxon>
        <taxon>Xenocyprididae</taxon>
        <taxon>Xenocypridinae</taxon>
        <taxon>Xenocypridinae incertae sedis</taxon>
        <taxon>Anabarilius</taxon>
    </lineage>
</organism>
<gene>
    <name evidence="1" type="ORF">DPX16_19892</name>
</gene>
<dbReference type="Gene3D" id="2.30.42.10">
    <property type="match status" value="1"/>
</dbReference>
<dbReference type="AlphaFoldDB" id="A0A3N0YVZ9"/>
<dbReference type="EMBL" id="RJVU01020814">
    <property type="protein sequence ID" value="ROL50366.1"/>
    <property type="molecule type" value="Genomic_DNA"/>
</dbReference>
<accession>A0A3N0YVZ9</accession>
<dbReference type="OrthoDB" id="10063560at2759"/>
<name>A0A3N0YVZ9_ANAGA</name>
<sequence length="86" mass="9653">MDTINQYSGFPEGDHRIFYSSDRSGSFDEHHGNGEEWKVVDVTLSGGAPWGFTLRGGLEHREPLLITKVSHPSTMLDSDLRTVYLT</sequence>
<proteinExistence type="predicted"/>
<dbReference type="InterPro" id="IPR036034">
    <property type="entry name" value="PDZ_sf"/>
</dbReference>
<reference evidence="1 2" key="1">
    <citation type="submission" date="2018-10" db="EMBL/GenBank/DDBJ databases">
        <title>Genome assembly for a Yunnan-Guizhou Plateau 3E fish, Anabarilius grahami (Regan), and its evolutionary and genetic applications.</title>
        <authorList>
            <person name="Jiang W."/>
        </authorList>
    </citation>
    <scope>NUCLEOTIDE SEQUENCE [LARGE SCALE GENOMIC DNA]</scope>
    <source>
        <strain evidence="1">AG-KIZ</strain>
        <tissue evidence="1">Muscle</tissue>
    </source>
</reference>
<evidence type="ECO:0000313" key="2">
    <source>
        <dbReference type="Proteomes" id="UP000281406"/>
    </source>
</evidence>
<evidence type="ECO:0000313" key="1">
    <source>
        <dbReference type="EMBL" id="ROL50366.1"/>
    </source>
</evidence>
<comment type="caution">
    <text evidence="1">The sequence shown here is derived from an EMBL/GenBank/DDBJ whole genome shotgun (WGS) entry which is preliminary data.</text>
</comment>
<protein>
    <submittedName>
        <fullName evidence="1">Protein Shroom2</fullName>
    </submittedName>
</protein>
<dbReference type="Proteomes" id="UP000281406">
    <property type="component" value="Unassembled WGS sequence"/>
</dbReference>
<keyword evidence="2" id="KW-1185">Reference proteome</keyword>